<dbReference type="Gene3D" id="3.10.450.50">
    <property type="match status" value="1"/>
</dbReference>
<dbReference type="InterPro" id="IPR032710">
    <property type="entry name" value="NTF2-like_dom_sf"/>
</dbReference>
<proteinExistence type="predicted"/>
<protein>
    <submittedName>
        <fullName evidence="2">Nuclear transport factor 2 family protein</fullName>
    </submittedName>
</protein>
<organism evidence="2 3">
    <name type="scientific">Candidatus Devosia phytovorans</name>
    <dbReference type="NCBI Taxonomy" id="3121372"/>
    <lineage>
        <taxon>Bacteria</taxon>
        <taxon>Pseudomonadati</taxon>
        <taxon>Pseudomonadota</taxon>
        <taxon>Alphaproteobacteria</taxon>
        <taxon>Hyphomicrobiales</taxon>
        <taxon>Devosiaceae</taxon>
        <taxon>Devosia</taxon>
    </lineage>
</organism>
<dbReference type="EMBL" id="CP119312">
    <property type="protein sequence ID" value="WEK06011.1"/>
    <property type="molecule type" value="Genomic_DNA"/>
</dbReference>
<name>A0AAJ5VW54_9HYPH</name>
<feature type="domain" description="SnoaL-like" evidence="1">
    <location>
        <begin position="20"/>
        <end position="129"/>
    </location>
</feature>
<evidence type="ECO:0000259" key="1">
    <source>
        <dbReference type="Pfam" id="PF13474"/>
    </source>
</evidence>
<dbReference type="Proteomes" id="UP001217476">
    <property type="component" value="Chromosome"/>
</dbReference>
<evidence type="ECO:0000313" key="3">
    <source>
        <dbReference type="Proteomes" id="UP001217476"/>
    </source>
</evidence>
<dbReference type="AlphaFoldDB" id="A0AAJ5VW54"/>
<accession>A0AAJ5VW54</accession>
<dbReference type="SUPFAM" id="SSF54427">
    <property type="entry name" value="NTF2-like"/>
    <property type="match status" value="1"/>
</dbReference>
<sequence length="134" mass="14866">MPSRESFPDFLKRRAKASEDFLNGDFAAMLAMTSQEDPSTFFPRSGIAVSGAQRVNDVHRQTAREFVPGGSAQVEILQSGSDVEMGFWAGIVRAQAVLKGQSAPVSVNLRITEVFRRNEQGWKLVHRHADEFKA</sequence>
<gene>
    <name evidence="2" type="ORF">P0Y65_07085</name>
</gene>
<evidence type="ECO:0000313" key="2">
    <source>
        <dbReference type="EMBL" id="WEK06011.1"/>
    </source>
</evidence>
<dbReference type="Pfam" id="PF13474">
    <property type="entry name" value="SnoaL_3"/>
    <property type="match status" value="1"/>
</dbReference>
<reference evidence="2" key="1">
    <citation type="submission" date="2023-03" db="EMBL/GenBank/DDBJ databases">
        <title>Andean soil-derived lignocellulolytic bacterial consortium as a source of novel taxa and putative plastic-active enzymes.</title>
        <authorList>
            <person name="Diaz-Garcia L."/>
            <person name="Chuvochina M."/>
            <person name="Feuerriegel G."/>
            <person name="Bunk B."/>
            <person name="Sproer C."/>
            <person name="Streit W.R."/>
            <person name="Rodriguez L.M."/>
            <person name="Overmann J."/>
            <person name="Jimenez D.J."/>
        </authorList>
    </citation>
    <scope>NUCLEOTIDE SEQUENCE</scope>
    <source>
        <strain evidence="2">MAG 4196</strain>
    </source>
</reference>
<dbReference type="InterPro" id="IPR037401">
    <property type="entry name" value="SnoaL-like"/>
</dbReference>